<proteinExistence type="predicted"/>
<feature type="region of interest" description="Disordered" evidence="1">
    <location>
        <begin position="77"/>
        <end position="576"/>
    </location>
</feature>
<dbReference type="EC" id="1.1.5.3" evidence="2"/>
<feature type="compositionally biased region" description="Basic residues" evidence="1">
    <location>
        <begin position="397"/>
        <end position="415"/>
    </location>
</feature>
<feature type="compositionally biased region" description="Low complexity" evidence="1">
    <location>
        <begin position="219"/>
        <end position="228"/>
    </location>
</feature>
<feature type="compositionally biased region" description="Basic residues" evidence="1">
    <location>
        <begin position="23"/>
        <end position="46"/>
    </location>
</feature>
<reference evidence="2" key="1">
    <citation type="submission" date="2020-02" db="EMBL/GenBank/DDBJ databases">
        <authorList>
            <person name="Meier V. D."/>
        </authorList>
    </citation>
    <scope>NUCLEOTIDE SEQUENCE</scope>
    <source>
        <strain evidence="2">AVDCRST_MAG32</strain>
    </source>
</reference>
<feature type="compositionally biased region" description="Low complexity" evidence="1">
    <location>
        <begin position="467"/>
        <end position="478"/>
    </location>
</feature>
<feature type="non-terminal residue" evidence="2">
    <location>
        <position position="1"/>
    </location>
</feature>
<feature type="compositionally biased region" description="Basic and acidic residues" evidence="1">
    <location>
        <begin position="498"/>
        <end position="515"/>
    </location>
</feature>
<feature type="compositionally biased region" description="Low complexity" evidence="1">
    <location>
        <begin position="143"/>
        <end position="155"/>
    </location>
</feature>
<feature type="compositionally biased region" description="Basic and acidic residues" evidence="1">
    <location>
        <begin position="180"/>
        <end position="191"/>
    </location>
</feature>
<dbReference type="EMBL" id="CADCUM010000104">
    <property type="protein sequence ID" value="CAA9396261.1"/>
    <property type="molecule type" value="Genomic_DNA"/>
</dbReference>
<feature type="region of interest" description="Disordered" evidence="1">
    <location>
        <begin position="1"/>
        <end position="58"/>
    </location>
</feature>
<feature type="compositionally biased region" description="Low complexity" evidence="1">
    <location>
        <begin position="92"/>
        <end position="121"/>
    </location>
</feature>
<dbReference type="GO" id="GO:0004368">
    <property type="term" value="F:glycerol-3-phosphate dehydrogenase (quinone) activity"/>
    <property type="evidence" value="ECO:0007669"/>
    <property type="project" value="UniProtKB-EC"/>
</dbReference>
<feature type="compositionally biased region" description="Basic residues" evidence="1">
    <location>
        <begin position="441"/>
        <end position="466"/>
    </location>
</feature>
<dbReference type="AlphaFoldDB" id="A0A6J4NSJ1"/>
<feature type="compositionally biased region" description="Basic residues" evidence="1">
    <location>
        <begin position="1"/>
        <end position="11"/>
    </location>
</feature>
<feature type="compositionally biased region" description="Basic and acidic residues" evidence="1">
    <location>
        <begin position="241"/>
        <end position="250"/>
    </location>
</feature>
<feature type="compositionally biased region" description="Low complexity" evidence="1">
    <location>
        <begin position="305"/>
        <end position="319"/>
    </location>
</feature>
<feature type="compositionally biased region" description="Low complexity" evidence="1">
    <location>
        <begin position="47"/>
        <end position="58"/>
    </location>
</feature>
<keyword evidence="2" id="KW-0560">Oxidoreductase</keyword>
<feature type="non-terminal residue" evidence="2">
    <location>
        <position position="576"/>
    </location>
</feature>
<sequence>DDHPRSGRARQRPGGARGDRSGGPRRRAGGGWRDRRRRGRPGRGHPRALGGAAGAARPRLRHLLALLQARARRAALPRDAGLRPGQGGAGGARAAAHPAGAAPGAARAVPLPARARLGAAVRRGRRRPLRRDGDDRQVRHGRPQAQARLPQAARPDGARHQDRRPARGHPLLRLPGRRRPAGDDDRADGRQQRRPRRDPHQGDGVPPRRRPGGRGAGPRPGEPAGLRGPRQDGHQRRGRVDRRGPGDARRPRPARRRREQGRPPGRLARPHPLGVRLHHQDGQVGALRDPVGPLLGHRHHRHAVGPRPGTPRRQPGGHRLPAPPREPAAQGSSRPPRRHRCLGRTAAAAQGRRQAGGGQRRRDDEAVARAHRRQPGAGAGAGRRRQADDVPRDGARRGRPRRPRLGPRSGQHHRAGAVDGGVRLRGAHQPAGRAQQVVRPGGRRRRPPARTVRRPRRRGARARRAPARAGPAPARRGGLPLGGDRLRRDPRGGAPPRRRADPPYAHLDRDVRPRDVGGPACGGADGRRAGVGRRHHRRGGGPLPPTRGGRAAEPADAHRPGGRRGAGQRAGHRPRL</sequence>
<accession>A0A6J4NSJ1</accession>
<feature type="compositionally biased region" description="Basic residues" evidence="1">
    <location>
        <begin position="530"/>
        <end position="539"/>
    </location>
</feature>
<feature type="compositionally biased region" description="Low complexity" evidence="1">
    <location>
        <begin position="343"/>
        <end position="353"/>
    </location>
</feature>
<feature type="compositionally biased region" description="Basic and acidic residues" evidence="1">
    <location>
        <begin position="385"/>
        <end position="396"/>
    </location>
</feature>
<feature type="compositionally biased region" description="Basic and acidic residues" evidence="1">
    <location>
        <begin position="156"/>
        <end position="165"/>
    </location>
</feature>
<evidence type="ECO:0000313" key="2">
    <source>
        <dbReference type="EMBL" id="CAA9396261.1"/>
    </source>
</evidence>
<organism evidence="2">
    <name type="scientific">uncultured Nocardioides sp</name>
    <dbReference type="NCBI Taxonomy" id="198441"/>
    <lineage>
        <taxon>Bacteria</taxon>
        <taxon>Bacillati</taxon>
        <taxon>Actinomycetota</taxon>
        <taxon>Actinomycetes</taxon>
        <taxon>Propionibacteriales</taxon>
        <taxon>Nocardioidaceae</taxon>
        <taxon>Nocardioides</taxon>
        <taxon>environmental samples</taxon>
    </lineage>
</organism>
<protein>
    <submittedName>
        <fullName evidence="2">Glycerol-3-phosphate dehydrogenase</fullName>
        <ecNumber evidence="2">1.1.5.3</ecNumber>
    </submittedName>
</protein>
<name>A0A6J4NSJ1_9ACTN</name>
<gene>
    <name evidence="2" type="ORF">AVDCRST_MAG32-2646</name>
</gene>
<evidence type="ECO:0000256" key="1">
    <source>
        <dbReference type="SAM" id="MobiDB-lite"/>
    </source>
</evidence>